<evidence type="ECO:0000256" key="3">
    <source>
        <dbReference type="ARBA" id="ARBA00022729"/>
    </source>
</evidence>
<dbReference type="InterPro" id="IPR001254">
    <property type="entry name" value="Trypsin_dom"/>
</dbReference>
<dbReference type="InterPro" id="IPR033116">
    <property type="entry name" value="TRYPSIN_SER"/>
</dbReference>
<evidence type="ECO:0000256" key="7">
    <source>
        <dbReference type="SAM" id="MobiDB-lite"/>
    </source>
</evidence>
<dbReference type="InterPro" id="IPR036844">
    <property type="entry name" value="Hint_dom_sf"/>
</dbReference>
<protein>
    <submittedName>
        <fullName evidence="9">Serine protease 56</fullName>
    </submittedName>
</protein>
<dbReference type="CDD" id="cd00081">
    <property type="entry name" value="Hint"/>
    <property type="match status" value="1"/>
</dbReference>
<proteinExistence type="predicted"/>
<evidence type="ECO:0000256" key="2">
    <source>
        <dbReference type="ARBA" id="ARBA00022525"/>
    </source>
</evidence>
<dbReference type="GO" id="GO:0005576">
    <property type="term" value="C:extracellular region"/>
    <property type="evidence" value="ECO:0007669"/>
    <property type="project" value="UniProtKB-SubCell"/>
</dbReference>
<dbReference type="FunFam" id="2.40.10.10:FF:000054">
    <property type="entry name" value="Complement C1r subcomponent"/>
    <property type="match status" value="1"/>
</dbReference>
<feature type="compositionally biased region" description="Low complexity" evidence="7">
    <location>
        <begin position="485"/>
        <end position="502"/>
    </location>
</feature>
<reference evidence="10" key="1">
    <citation type="journal article" date="2019" name="Nat. Commun.">
        <title>Expansion of phycobilisome linker gene families in mesophilic red algae.</title>
        <authorList>
            <person name="Lee J."/>
            <person name="Kim D."/>
            <person name="Bhattacharya D."/>
            <person name="Yoon H.S."/>
        </authorList>
    </citation>
    <scope>NUCLEOTIDE SEQUENCE [LARGE SCALE GENOMIC DNA]</scope>
    <source>
        <strain evidence="10">CCMP 1328</strain>
    </source>
</reference>
<dbReference type="InterPro" id="IPR001314">
    <property type="entry name" value="Peptidase_S1A"/>
</dbReference>
<dbReference type="SMART" id="SM00306">
    <property type="entry name" value="HintN"/>
    <property type="match status" value="1"/>
</dbReference>
<dbReference type="SUPFAM" id="SSF51294">
    <property type="entry name" value="Hedgehog/intein (Hint) domain"/>
    <property type="match status" value="1"/>
</dbReference>
<keyword evidence="3" id="KW-0732">Signal</keyword>
<dbReference type="InterPro" id="IPR003587">
    <property type="entry name" value="Hint_dom_N"/>
</dbReference>
<evidence type="ECO:0000256" key="4">
    <source>
        <dbReference type="ARBA" id="ARBA00023157"/>
    </source>
</evidence>
<dbReference type="Gene3D" id="2.170.16.10">
    <property type="entry name" value="Hedgehog/Intein (Hint) domain"/>
    <property type="match status" value="1"/>
</dbReference>
<feature type="region of interest" description="Disordered" evidence="7">
    <location>
        <begin position="485"/>
        <end position="506"/>
    </location>
</feature>
<dbReference type="CDD" id="cd00190">
    <property type="entry name" value="Tryp_SPc"/>
    <property type="match status" value="1"/>
</dbReference>
<dbReference type="PANTHER" id="PTHR24252">
    <property type="entry name" value="ACROSIN-RELATED"/>
    <property type="match status" value="1"/>
</dbReference>
<dbReference type="Gene3D" id="2.40.10.10">
    <property type="entry name" value="Trypsin-like serine proteases"/>
    <property type="match status" value="1"/>
</dbReference>
<accession>A0A5J4Z6M3</accession>
<keyword evidence="6" id="KW-0720">Serine protease</keyword>
<keyword evidence="5" id="KW-0325">Glycoprotein</keyword>
<dbReference type="PANTHER" id="PTHR24252:SF7">
    <property type="entry name" value="HYALIN"/>
    <property type="match status" value="1"/>
</dbReference>
<comment type="subcellular location">
    <subcellularLocation>
        <location evidence="1">Secreted</location>
    </subcellularLocation>
</comment>
<dbReference type="SMART" id="SM00020">
    <property type="entry name" value="Tryp_SPc"/>
    <property type="match status" value="1"/>
</dbReference>
<evidence type="ECO:0000256" key="5">
    <source>
        <dbReference type="ARBA" id="ARBA00023180"/>
    </source>
</evidence>
<dbReference type="InterPro" id="IPR018114">
    <property type="entry name" value="TRYPSIN_HIS"/>
</dbReference>
<dbReference type="AlphaFoldDB" id="A0A5J4Z6M3"/>
<evidence type="ECO:0000256" key="1">
    <source>
        <dbReference type="ARBA" id="ARBA00004613"/>
    </source>
</evidence>
<dbReference type="SUPFAM" id="SSF50494">
    <property type="entry name" value="Trypsin-like serine proteases"/>
    <property type="match status" value="1"/>
</dbReference>
<keyword evidence="6 9" id="KW-0645">Protease</keyword>
<evidence type="ECO:0000313" key="10">
    <source>
        <dbReference type="Proteomes" id="UP000324585"/>
    </source>
</evidence>
<comment type="caution">
    <text evidence="9">The sequence shown here is derived from an EMBL/GenBank/DDBJ whole genome shotgun (WGS) entry which is preliminary data.</text>
</comment>
<name>A0A5J4Z6M3_PORPP</name>
<dbReference type="PROSITE" id="PS00134">
    <property type="entry name" value="TRYPSIN_HIS"/>
    <property type="match status" value="1"/>
</dbReference>
<evidence type="ECO:0000256" key="6">
    <source>
        <dbReference type="RuleBase" id="RU363034"/>
    </source>
</evidence>
<dbReference type="OrthoDB" id="1937055at2759"/>
<gene>
    <name evidence="9" type="ORF">FVE85_6453</name>
</gene>
<dbReference type="InterPro" id="IPR009003">
    <property type="entry name" value="Peptidase_S1_PA"/>
</dbReference>
<dbReference type="GO" id="GO:0004252">
    <property type="term" value="F:serine-type endopeptidase activity"/>
    <property type="evidence" value="ECO:0007669"/>
    <property type="project" value="InterPro"/>
</dbReference>
<feature type="domain" description="Peptidase S1" evidence="8">
    <location>
        <begin position="231"/>
        <end position="465"/>
    </location>
</feature>
<dbReference type="EMBL" id="VRMN01000001">
    <property type="protein sequence ID" value="KAA8498868.1"/>
    <property type="molecule type" value="Genomic_DNA"/>
</dbReference>
<dbReference type="PROSITE" id="PS50240">
    <property type="entry name" value="TRYPSIN_DOM"/>
    <property type="match status" value="1"/>
</dbReference>
<evidence type="ECO:0000259" key="8">
    <source>
        <dbReference type="PROSITE" id="PS50240"/>
    </source>
</evidence>
<dbReference type="PROSITE" id="PS00135">
    <property type="entry name" value="TRYPSIN_SER"/>
    <property type="match status" value="1"/>
</dbReference>
<keyword evidence="10" id="KW-1185">Reference proteome</keyword>
<keyword evidence="6" id="KW-0378">Hydrolase</keyword>
<evidence type="ECO:0000313" key="9">
    <source>
        <dbReference type="EMBL" id="KAA8498868.1"/>
    </source>
</evidence>
<dbReference type="Proteomes" id="UP000324585">
    <property type="component" value="Unassembled WGS sequence"/>
</dbReference>
<dbReference type="InterPro" id="IPR043504">
    <property type="entry name" value="Peptidase_S1_PA_chymotrypsin"/>
</dbReference>
<dbReference type="Pfam" id="PF00089">
    <property type="entry name" value="Trypsin"/>
    <property type="match status" value="1"/>
</dbReference>
<dbReference type="Pfam" id="PF01079">
    <property type="entry name" value="Hint"/>
    <property type="match status" value="1"/>
</dbReference>
<sequence>MRPSGPASYFSTAEELGSAVIIPTKSPRYLRWLCLYPWPYVKAIWPSIRTGPRGTHPQASHHAIPLPIVDTDVAKRSPGALAPLTGSNGSTGFTLTTYTANPRLQATATGGDSRTVYVSEGGRRRNISLVRAARFVTHKHWGTPHLRVSISISLCMSTSMSVSMSISISKRARTRAQRSLSTACKSMIPRPHAPLVVLMLVLLTLCLGPLNGVCSAAELTQSSKVSVAPRIVNGQVAELGEYPWFAHIRMGGLVCGGMLVSSTFAVTAAHCIPSNANRFLNVEVFYNSTDALRGPKAEGAMIYVHPEYDEVTRRFDVAIIRLVEPVDLPAYPRLFGLDAQRSNIQGRVTTTIGFGALRFGGPIADTLMKTEIYVQRAAVCNNLFIGTFDSETMICAGFEPGPPTDSCQGDSGGPLMLGNSTVESIENPVIVGIVSFGVGCASLQYPAAAYSRVSAFSRFLGCVMGRDGFGGCADEFPPRLQLVAADSPQSSAPSPEPSATDDSGIRDSEPNAACFPAFASVELVDGSRKRMDQVILGDVVRVSATEFSPVVFWGHRDPSRVHNDFVRIKVEDTSEAVLVVSADHLVYANNALILARAVNTDDFVMTASGEWKRVAQVERRVRGRGLFNPHTAKGDIVVDGYVTSCYTEWLHAVTGHAMLAFARLLWRTCGLDLTIGVMELNSVPRALLHVARILHFSA</sequence>
<keyword evidence="2" id="KW-0964">Secreted</keyword>
<dbReference type="PRINTS" id="PR00722">
    <property type="entry name" value="CHYMOTRYPSIN"/>
</dbReference>
<dbReference type="GO" id="GO:0016540">
    <property type="term" value="P:protein autoprocessing"/>
    <property type="evidence" value="ECO:0007669"/>
    <property type="project" value="InterPro"/>
</dbReference>
<keyword evidence="4" id="KW-1015">Disulfide bond</keyword>
<organism evidence="9 10">
    <name type="scientific">Porphyridium purpureum</name>
    <name type="common">Red alga</name>
    <name type="synonym">Porphyridium cruentum</name>
    <dbReference type="NCBI Taxonomy" id="35688"/>
    <lineage>
        <taxon>Eukaryota</taxon>
        <taxon>Rhodophyta</taxon>
        <taxon>Bangiophyceae</taxon>
        <taxon>Porphyridiales</taxon>
        <taxon>Porphyridiaceae</taxon>
        <taxon>Porphyridium</taxon>
    </lineage>
</organism>
<dbReference type="InterPro" id="IPR001767">
    <property type="entry name" value="Hedgehog_Hint"/>
</dbReference>